<dbReference type="SUPFAM" id="SSF51004">
    <property type="entry name" value="C-terminal (heme d1) domain of cytochrome cd1-nitrite reductase"/>
    <property type="match status" value="1"/>
</dbReference>
<comment type="caution">
    <text evidence="2">The sequence shown here is derived from an EMBL/GenBank/DDBJ whole genome shotgun (WGS) entry which is preliminary data.</text>
</comment>
<feature type="signal peptide" evidence="1">
    <location>
        <begin position="1"/>
        <end position="38"/>
    </location>
</feature>
<sequence>MSVTAPPGARRRRRLKALVTVALAAVGASTAAAIPAAAQPPTPVGVGPLPITFHITDQNGKWFDSGLNLFGDQSLAVGVLPRLGISGGGMMSAADTQRMLNTDTGNTLTNLVKGVTDKVPTLGSLGTSLWKALNLDSTLSAVQQLGTNNPKAAAPAMKATSLLNDLVNQLSSLPVDQPINLGALSSFVQLQDTLNSLKVLAPVSAPVTVNFTVDPAESQGPRDPFGLIAPVGAQGFPWMQSENYYGTRTIQLTQPGLYAFADGMVPYELGAVVVHDPLTIGLEFGKSLQVNSRNLVVPSNSDIVNRLVNTFFNITNPNNWQHFEKDKESSFDPTDPPVPILENDAAGNAVLVPNLDAYFDKKFGFPKTLVKGDQLPATPGVGEVWLDTQMEEWNGKDKTGSATKINATDWSIDRKIGAPYIDMNNPHNMWTDKDYKYLYQSEWFHDVVDVFDRNTGAFVRQLKVGTEPAHVMTETGSDNLVIGLNGGNEMVEAAPGATSVIRKIPVSPTGTTLHPHAHWTSGDGKTVVAPDTESGQVSVVDMPSGTVNLEPVGQFPIAMSMTPDGGRFYSADFLGESLTCVSLGAPQCHKDGKLVHSSTIDLWANYSPQDGPKSGAPFGGLTIQLPVSPDGHAMIAENVLSQTLTIVDPRTDKIVKDIPCAAGCHGANFGAKKGGGYYAYVSSKFANVMQIIDLDPNNDGDISDAKEVGRLVLDPTATTKMDGSVSGEAGYGGQGVLPIPLVYNGWVQQNQGAWRQMLTCQQLNPITPSACGK</sequence>
<dbReference type="InterPro" id="IPR015943">
    <property type="entry name" value="WD40/YVTN_repeat-like_dom_sf"/>
</dbReference>
<proteinExistence type="predicted"/>
<dbReference type="InterPro" id="IPR011048">
    <property type="entry name" value="Haem_d1_sf"/>
</dbReference>
<gene>
    <name evidence="2" type="ORF">HFP15_34040</name>
</gene>
<dbReference type="EMBL" id="JAAXLS010000044">
    <property type="protein sequence ID" value="NKQ57894.1"/>
    <property type="molecule type" value="Genomic_DNA"/>
</dbReference>
<evidence type="ECO:0000313" key="2">
    <source>
        <dbReference type="EMBL" id="NKQ57894.1"/>
    </source>
</evidence>
<name>A0ABX1JGC4_9PSEU</name>
<organism evidence="2 3">
    <name type="scientific">Amycolatopsis acididurans</name>
    <dbReference type="NCBI Taxonomy" id="2724524"/>
    <lineage>
        <taxon>Bacteria</taxon>
        <taxon>Bacillati</taxon>
        <taxon>Actinomycetota</taxon>
        <taxon>Actinomycetes</taxon>
        <taxon>Pseudonocardiales</taxon>
        <taxon>Pseudonocardiaceae</taxon>
        <taxon>Amycolatopsis</taxon>
    </lineage>
</organism>
<dbReference type="PANTHER" id="PTHR47197">
    <property type="entry name" value="PROTEIN NIRF"/>
    <property type="match status" value="1"/>
</dbReference>
<dbReference type="Proteomes" id="UP000715441">
    <property type="component" value="Unassembled WGS sequence"/>
</dbReference>
<keyword evidence="1" id="KW-0732">Signal</keyword>
<keyword evidence="3" id="KW-1185">Reference proteome</keyword>
<dbReference type="PROSITE" id="PS51318">
    <property type="entry name" value="TAT"/>
    <property type="match status" value="1"/>
</dbReference>
<dbReference type="InterPro" id="IPR006311">
    <property type="entry name" value="TAT_signal"/>
</dbReference>
<dbReference type="InterPro" id="IPR051200">
    <property type="entry name" value="Host-pathogen_enzymatic-act"/>
</dbReference>
<reference evidence="2 3" key="1">
    <citation type="submission" date="2020-04" db="EMBL/GenBank/DDBJ databases">
        <title>Novel species.</title>
        <authorList>
            <person name="Teo W.F.A."/>
            <person name="Lipun K."/>
            <person name="Srisuk N."/>
            <person name="Duangmal K."/>
        </authorList>
    </citation>
    <scope>NUCLEOTIDE SEQUENCE [LARGE SCALE GENOMIC DNA]</scope>
    <source>
        <strain evidence="2 3">K13G38</strain>
    </source>
</reference>
<evidence type="ECO:0000313" key="3">
    <source>
        <dbReference type="Proteomes" id="UP000715441"/>
    </source>
</evidence>
<dbReference type="Gene3D" id="2.130.10.10">
    <property type="entry name" value="YVTN repeat-like/Quinoprotein amine dehydrogenase"/>
    <property type="match status" value="2"/>
</dbReference>
<feature type="chain" id="PRO_5045893063" evidence="1">
    <location>
        <begin position="39"/>
        <end position="773"/>
    </location>
</feature>
<dbReference type="PANTHER" id="PTHR47197:SF3">
    <property type="entry name" value="DIHYDRO-HEME D1 DEHYDROGENASE"/>
    <property type="match status" value="1"/>
</dbReference>
<evidence type="ECO:0000256" key="1">
    <source>
        <dbReference type="SAM" id="SignalP"/>
    </source>
</evidence>
<protein>
    <submittedName>
        <fullName evidence="2">Copper oxidase</fullName>
    </submittedName>
</protein>
<accession>A0ABX1JGC4</accession>